<sequence>MDRTFLPMKTDLFQLLENGRTPLFLAPQA</sequence>
<reference evidence="1" key="1">
    <citation type="submission" date="2018-05" db="EMBL/GenBank/DDBJ databases">
        <authorList>
            <person name="Lanie J.A."/>
            <person name="Ng W.-L."/>
            <person name="Kazmierczak K.M."/>
            <person name="Andrzejewski T.M."/>
            <person name="Davidsen T.M."/>
            <person name="Wayne K.J."/>
            <person name="Tettelin H."/>
            <person name="Glass J.I."/>
            <person name="Rusch D."/>
            <person name="Podicherti R."/>
            <person name="Tsui H.-C.T."/>
            <person name="Winkler M.E."/>
        </authorList>
    </citation>
    <scope>NUCLEOTIDE SEQUENCE</scope>
</reference>
<dbReference type="AlphaFoldDB" id="A0A382RSG5"/>
<evidence type="ECO:0000313" key="1">
    <source>
        <dbReference type="EMBL" id="SVD00634.1"/>
    </source>
</evidence>
<accession>A0A382RSG5</accession>
<proteinExistence type="predicted"/>
<organism evidence="1">
    <name type="scientific">marine metagenome</name>
    <dbReference type="NCBI Taxonomy" id="408172"/>
    <lineage>
        <taxon>unclassified sequences</taxon>
        <taxon>metagenomes</taxon>
        <taxon>ecological metagenomes</taxon>
    </lineage>
</organism>
<protein>
    <submittedName>
        <fullName evidence="1">Uncharacterized protein</fullName>
    </submittedName>
</protein>
<name>A0A382RSG5_9ZZZZ</name>
<dbReference type="EMBL" id="UINC01123873">
    <property type="protein sequence ID" value="SVD00634.1"/>
    <property type="molecule type" value="Genomic_DNA"/>
</dbReference>
<gene>
    <name evidence="1" type="ORF">METZ01_LOCUS353488</name>
</gene>
<feature type="non-terminal residue" evidence="1">
    <location>
        <position position="29"/>
    </location>
</feature>